<dbReference type="Gene3D" id="2.60.220.30">
    <property type="match status" value="1"/>
</dbReference>
<dbReference type="AlphaFoldDB" id="A0A210PEP1"/>
<dbReference type="EMBL" id="NEDP02076746">
    <property type="protein sequence ID" value="OWF34958.1"/>
    <property type="molecule type" value="Genomic_DNA"/>
</dbReference>
<accession>A0A210PEP1</accession>
<evidence type="ECO:0000256" key="1">
    <source>
        <dbReference type="ARBA" id="ARBA00004167"/>
    </source>
</evidence>
<dbReference type="Pfam" id="PF00531">
    <property type="entry name" value="Death"/>
    <property type="match status" value="1"/>
</dbReference>
<feature type="transmembrane region" description="Helical" evidence="6">
    <location>
        <begin position="20"/>
        <end position="44"/>
    </location>
</feature>
<dbReference type="InterPro" id="IPR037936">
    <property type="entry name" value="UNC5A-D"/>
</dbReference>
<sequence length="588" mass="66639">MHGHVLKDNSMMGEKGDLYLIGILATLAFLCTLIIVGLCVVICMRLGLGKKRRHITCRQHNRACNNDQRLCNACNRHNCIEQSQHPGNPPYNEGYVPDVPTNGPAEGICHQRFHNRPGDDSSVDLDVIPGHSTDFRSSWMKMQKEVDRSITTMIGNKLVVYITRRVGYNGAFLALDNMGISIEVPQGAVNKGETKSITLLLNWDLGDNPSMQPNQALVSPVVFVGPHGIKLNKPCVLYYMHCSFDERHIQVMKSETDLFEQKNWQVMCKPNDKKSACVLTSSTCKLNIDTFTLYTCLQCPPDGQQGKKWLQVAVFSEGLKQDIEHQQIRVYFLNKTNCALQWAIHNEAQYGGKLICPEKLFLMSGTDKDVFVNLTYVSRGWTVVDQTRPERTRIPYLSIWHGQCPHVCLGFRRENQSMLEFNLNLEVRQDDRENESERIIAQIVQPEPERNSNNPIPASIITPMNRAIPQCLRTRLQVLLDVPCPLAKNWKGLAEKLGYDAMIPLIETRTIGTSPTEVLLQAMEQKAQTLRDLQRLLTEMGRADAVNAILEYLEPPDEPDTMVLKPCREAVENENYGYAASDQRQNEF</sequence>
<dbReference type="STRING" id="6573.A0A210PEP1"/>
<dbReference type="GO" id="GO:0005042">
    <property type="term" value="F:netrin receptor activity"/>
    <property type="evidence" value="ECO:0007669"/>
    <property type="project" value="UniProtKB-UniRule"/>
</dbReference>
<evidence type="ECO:0000259" key="7">
    <source>
        <dbReference type="PROSITE" id="PS51145"/>
    </source>
</evidence>
<dbReference type="SMART" id="SM00218">
    <property type="entry name" value="ZU5"/>
    <property type="match status" value="1"/>
</dbReference>
<dbReference type="InterPro" id="IPR000488">
    <property type="entry name" value="Death_dom"/>
</dbReference>
<dbReference type="Gene3D" id="1.10.533.10">
    <property type="entry name" value="Death Domain, Fas"/>
    <property type="match status" value="1"/>
</dbReference>
<keyword evidence="6" id="KW-0393">Immunoglobulin domain</keyword>
<dbReference type="PANTHER" id="PTHR12582:SF41">
    <property type="entry name" value="UNC5C-LIKE PROTEIN"/>
    <property type="match status" value="1"/>
</dbReference>
<keyword evidence="6" id="KW-0217">Developmental protein</keyword>
<dbReference type="Pfam" id="PF17217">
    <property type="entry name" value="UPA"/>
    <property type="match status" value="1"/>
</dbReference>
<comment type="similarity">
    <text evidence="2 6">Belongs to the unc-5 family.</text>
</comment>
<name>A0A210PEP1_MIZYE</name>
<comment type="caution">
    <text evidence="8">The sequence shown here is derived from an EMBL/GenBank/DDBJ whole genome shotgun (WGS) entry which is preliminary data.</text>
</comment>
<keyword evidence="6" id="KW-0675">Receptor</keyword>
<keyword evidence="4 6" id="KW-1133">Transmembrane helix</keyword>
<dbReference type="InterPro" id="IPR011029">
    <property type="entry name" value="DEATH-like_dom_sf"/>
</dbReference>
<feature type="domain" description="ZU5" evidence="7">
    <location>
        <begin position="160"/>
        <end position="300"/>
    </location>
</feature>
<comment type="subcellular location">
    <subcellularLocation>
        <location evidence="6">Cell membrane</location>
        <topology evidence="6">Single-pass type I membrane protein</topology>
    </subcellularLocation>
    <subcellularLocation>
        <location evidence="1">Membrane</location>
        <topology evidence="1">Single-pass membrane protein</topology>
    </subcellularLocation>
</comment>
<proteinExistence type="inferred from homology"/>
<dbReference type="GO" id="GO:0005886">
    <property type="term" value="C:plasma membrane"/>
    <property type="evidence" value="ECO:0007669"/>
    <property type="project" value="UniProtKB-SubCell"/>
</dbReference>
<keyword evidence="3 6" id="KW-0812">Transmembrane</keyword>
<protein>
    <recommendedName>
        <fullName evidence="6">Netrin receptor UNC5</fullName>
    </recommendedName>
</protein>
<evidence type="ECO:0000313" key="8">
    <source>
        <dbReference type="EMBL" id="OWF34958.1"/>
    </source>
</evidence>
<evidence type="ECO:0000313" key="9">
    <source>
        <dbReference type="Proteomes" id="UP000242188"/>
    </source>
</evidence>
<reference evidence="8 9" key="1">
    <citation type="journal article" date="2017" name="Nat. Ecol. Evol.">
        <title>Scallop genome provides insights into evolution of bilaterian karyotype and development.</title>
        <authorList>
            <person name="Wang S."/>
            <person name="Zhang J."/>
            <person name="Jiao W."/>
            <person name="Li J."/>
            <person name="Xun X."/>
            <person name="Sun Y."/>
            <person name="Guo X."/>
            <person name="Huan P."/>
            <person name="Dong B."/>
            <person name="Zhang L."/>
            <person name="Hu X."/>
            <person name="Sun X."/>
            <person name="Wang J."/>
            <person name="Zhao C."/>
            <person name="Wang Y."/>
            <person name="Wang D."/>
            <person name="Huang X."/>
            <person name="Wang R."/>
            <person name="Lv J."/>
            <person name="Li Y."/>
            <person name="Zhang Z."/>
            <person name="Liu B."/>
            <person name="Lu W."/>
            <person name="Hui Y."/>
            <person name="Liang J."/>
            <person name="Zhou Z."/>
            <person name="Hou R."/>
            <person name="Li X."/>
            <person name="Liu Y."/>
            <person name="Li H."/>
            <person name="Ning X."/>
            <person name="Lin Y."/>
            <person name="Zhao L."/>
            <person name="Xing Q."/>
            <person name="Dou J."/>
            <person name="Li Y."/>
            <person name="Mao J."/>
            <person name="Guo H."/>
            <person name="Dou H."/>
            <person name="Li T."/>
            <person name="Mu C."/>
            <person name="Jiang W."/>
            <person name="Fu Q."/>
            <person name="Fu X."/>
            <person name="Miao Y."/>
            <person name="Liu J."/>
            <person name="Yu Q."/>
            <person name="Li R."/>
            <person name="Liao H."/>
            <person name="Li X."/>
            <person name="Kong Y."/>
            <person name="Jiang Z."/>
            <person name="Chourrout D."/>
            <person name="Li R."/>
            <person name="Bao Z."/>
        </authorList>
    </citation>
    <scope>NUCLEOTIDE SEQUENCE [LARGE SCALE GENOMIC DNA]</scope>
    <source>
        <strain evidence="8 9">PY_sf001</strain>
    </source>
</reference>
<dbReference type="SMART" id="SM00005">
    <property type="entry name" value="DEATH"/>
    <property type="match status" value="1"/>
</dbReference>
<dbReference type="PROSITE" id="PS51145">
    <property type="entry name" value="ZU5"/>
    <property type="match status" value="1"/>
</dbReference>
<evidence type="ECO:0000256" key="5">
    <source>
        <dbReference type="ARBA" id="ARBA00023136"/>
    </source>
</evidence>
<dbReference type="PANTHER" id="PTHR12582">
    <property type="entry name" value="NETRIN RECEPTOR UNC5"/>
    <property type="match status" value="1"/>
</dbReference>
<evidence type="ECO:0000256" key="4">
    <source>
        <dbReference type="ARBA" id="ARBA00022989"/>
    </source>
</evidence>
<dbReference type="SUPFAM" id="SSF47986">
    <property type="entry name" value="DEATH domain"/>
    <property type="match status" value="1"/>
</dbReference>
<dbReference type="InterPro" id="IPR033772">
    <property type="entry name" value="UPA"/>
</dbReference>
<gene>
    <name evidence="8" type="ORF">KP79_PYT23547</name>
</gene>
<dbReference type="InterPro" id="IPR000906">
    <property type="entry name" value="ZU5_dom"/>
</dbReference>
<comment type="function">
    <text evidence="6">Receptor for netrin required for axon guidance. Mediates axon repulsion of neuronal growth cones in the developing nervous system upon ligand binding.</text>
</comment>
<evidence type="ECO:0000256" key="3">
    <source>
        <dbReference type="ARBA" id="ARBA00022692"/>
    </source>
</evidence>
<organism evidence="8 9">
    <name type="scientific">Mizuhopecten yessoensis</name>
    <name type="common">Japanese scallop</name>
    <name type="synonym">Patinopecten yessoensis</name>
    <dbReference type="NCBI Taxonomy" id="6573"/>
    <lineage>
        <taxon>Eukaryota</taxon>
        <taxon>Metazoa</taxon>
        <taxon>Spiralia</taxon>
        <taxon>Lophotrochozoa</taxon>
        <taxon>Mollusca</taxon>
        <taxon>Bivalvia</taxon>
        <taxon>Autobranchia</taxon>
        <taxon>Pteriomorphia</taxon>
        <taxon>Pectinida</taxon>
        <taxon>Pectinoidea</taxon>
        <taxon>Pectinidae</taxon>
        <taxon>Mizuhopecten</taxon>
    </lineage>
</organism>
<evidence type="ECO:0000256" key="2">
    <source>
        <dbReference type="ARBA" id="ARBA00009844"/>
    </source>
</evidence>
<keyword evidence="5 6" id="KW-0472">Membrane</keyword>
<dbReference type="Pfam" id="PF00791">
    <property type="entry name" value="ZU5"/>
    <property type="match status" value="1"/>
</dbReference>
<dbReference type="OrthoDB" id="10066544at2759"/>
<evidence type="ECO:0000256" key="6">
    <source>
        <dbReference type="RuleBase" id="RU367033"/>
    </source>
</evidence>
<keyword evidence="9" id="KW-1185">Reference proteome</keyword>
<dbReference type="Proteomes" id="UP000242188">
    <property type="component" value="Unassembled WGS sequence"/>
</dbReference>